<organism evidence="2 3">
    <name type="scientific">Pedobacter steynii</name>
    <dbReference type="NCBI Taxonomy" id="430522"/>
    <lineage>
        <taxon>Bacteria</taxon>
        <taxon>Pseudomonadati</taxon>
        <taxon>Bacteroidota</taxon>
        <taxon>Sphingobacteriia</taxon>
        <taxon>Sphingobacteriales</taxon>
        <taxon>Sphingobacteriaceae</taxon>
        <taxon>Pedobacter</taxon>
    </lineage>
</organism>
<keyword evidence="1" id="KW-0472">Membrane</keyword>
<sequence length="46" mass="5549">MYNNETKEYRFPPKVHITFGFYVFHEFILKSLLVSGFVFFKAAKKQ</sequence>
<dbReference type="Proteomes" id="UP000183200">
    <property type="component" value="Unassembled WGS sequence"/>
</dbReference>
<evidence type="ECO:0000313" key="2">
    <source>
        <dbReference type="EMBL" id="SDO06168.1"/>
    </source>
</evidence>
<dbReference type="AlphaFoldDB" id="A0A1H0GH31"/>
<feature type="transmembrane region" description="Helical" evidence="1">
    <location>
        <begin position="20"/>
        <end position="40"/>
    </location>
</feature>
<evidence type="ECO:0000256" key="1">
    <source>
        <dbReference type="SAM" id="Phobius"/>
    </source>
</evidence>
<gene>
    <name evidence="2" type="ORF">SAMN05421820_111142</name>
</gene>
<keyword evidence="3" id="KW-1185">Reference proteome</keyword>
<proteinExistence type="predicted"/>
<evidence type="ECO:0000313" key="3">
    <source>
        <dbReference type="Proteomes" id="UP000183200"/>
    </source>
</evidence>
<keyword evidence="1" id="KW-1133">Transmembrane helix</keyword>
<protein>
    <submittedName>
        <fullName evidence="2">Uncharacterized protein</fullName>
    </submittedName>
</protein>
<accession>A0A1H0GH31</accession>
<keyword evidence="1" id="KW-0812">Transmembrane</keyword>
<name>A0A1H0GH31_9SPHI</name>
<dbReference type="EMBL" id="FNGY01000011">
    <property type="protein sequence ID" value="SDO06168.1"/>
    <property type="molecule type" value="Genomic_DNA"/>
</dbReference>
<reference evidence="3" key="1">
    <citation type="submission" date="2016-10" db="EMBL/GenBank/DDBJ databases">
        <authorList>
            <person name="Varghese N."/>
            <person name="Submissions S."/>
        </authorList>
    </citation>
    <scope>NUCLEOTIDE SEQUENCE [LARGE SCALE GENOMIC DNA]</scope>
    <source>
        <strain evidence="3">DSM 19110</strain>
    </source>
</reference>